<dbReference type="FunFam" id="3.20.20.10:FF:000003">
    <property type="entry name" value="Diaminopimelate decarboxylase"/>
    <property type="match status" value="1"/>
</dbReference>
<protein>
    <recommendedName>
        <fullName evidence="6 9">Diaminopimelate decarboxylase</fullName>
        <ecNumber evidence="6 9">4.1.1.20</ecNumber>
    </recommendedName>
</protein>
<keyword evidence="2 9" id="KW-0210">Decarboxylase</keyword>
<keyword evidence="5 9" id="KW-0456">Lyase</keyword>
<evidence type="ECO:0000256" key="3">
    <source>
        <dbReference type="ARBA" id="ARBA00022898"/>
    </source>
</evidence>
<dbReference type="Gene3D" id="2.40.37.10">
    <property type="entry name" value="Lyase, Ornithine Decarboxylase, Chain A, domain 1"/>
    <property type="match status" value="1"/>
</dbReference>
<reference evidence="12 13" key="1">
    <citation type="submission" date="2019-02" db="EMBL/GenBank/DDBJ databases">
        <authorList>
            <person name="Sun L."/>
            <person name="Pan D."/>
            <person name="Wu X."/>
        </authorList>
    </citation>
    <scope>NUCLEOTIDE SEQUENCE [LARGE SCALE GENOMIC DNA]</scope>
    <source>
        <strain evidence="12 13">JW-1</strain>
    </source>
</reference>
<evidence type="ECO:0000256" key="9">
    <source>
        <dbReference type="RuleBase" id="RU003738"/>
    </source>
</evidence>
<dbReference type="SUPFAM" id="SSF51419">
    <property type="entry name" value="PLP-binding barrel"/>
    <property type="match status" value="1"/>
</dbReference>
<dbReference type="InterPro" id="IPR009006">
    <property type="entry name" value="Ala_racemase/Decarboxylase_C"/>
</dbReference>
<dbReference type="OrthoDB" id="9802241at2"/>
<comment type="cofactor">
    <cofactor evidence="1 7 9">
        <name>pyridoxal 5'-phosphate</name>
        <dbReference type="ChEBI" id="CHEBI:597326"/>
    </cofactor>
</comment>
<feature type="domain" description="Orn/DAP/Arg decarboxylase 2 N-terminal" evidence="11">
    <location>
        <begin position="54"/>
        <end position="291"/>
    </location>
</feature>
<keyword evidence="4 9" id="KW-0028">Amino-acid biosynthesis</keyword>
<dbReference type="PANTHER" id="PTHR43727:SF2">
    <property type="entry name" value="GROUP IV DECARBOXYLASE"/>
    <property type="match status" value="1"/>
</dbReference>
<dbReference type="PRINTS" id="PR01179">
    <property type="entry name" value="ODADCRBXLASE"/>
</dbReference>
<dbReference type="AlphaFoldDB" id="A0A4P6KFG8"/>
<gene>
    <name evidence="12" type="primary">lysA</name>
    <name evidence="12" type="ORF">EVS81_07675</name>
</gene>
<dbReference type="EMBL" id="CP035806">
    <property type="protein sequence ID" value="QBE48721.1"/>
    <property type="molecule type" value="Genomic_DNA"/>
</dbReference>
<dbReference type="InterPro" id="IPR022643">
    <property type="entry name" value="De-COase2_C"/>
</dbReference>
<comment type="pathway">
    <text evidence="9">Amino-acid biosynthesis; L-lysine biosynthesis via DAP pathway; L-lysine from DL-2,6-diaminopimelate: step 1/1.</text>
</comment>
<evidence type="ECO:0000256" key="5">
    <source>
        <dbReference type="ARBA" id="ARBA00023239"/>
    </source>
</evidence>
<dbReference type="PRINTS" id="PR01181">
    <property type="entry name" value="DAPDCRBXLASE"/>
</dbReference>
<evidence type="ECO:0000256" key="1">
    <source>
        <dbReference type="ARBA" id="ARBA00001933"/>
    </source>
</evidence>
<dbReference type="PANTHER" id="PTHR43727">
    <property type="entry name" value="DIAMINOPIMELATE DECARBOXYLASE"/>
    <property type="match status" value="1"/>
</dbReference>
<dbReference type="EC" id="4.1.1.20" evidence="6 9"/>
<feature type="domain" description="Orn/DAP/Arg decarboxylase 2 C-terminal" evidence="10">
    <location>
        <begin position="49"/>
        <end position="380"/>
    </location>
</feature>
<dbReference type="NCBIfam" id="TIGR01048">
    <property type="entry name" value="lysA"/>
    <property type="match status" value="1"/>
</dbReference>
<keyword evidence="13" id="KW-1185">Reference proteome</keyword>
<evidence type="ECO:0000256" key="6">
    <source>
        <dbReference type="NCBIfam" id="TIGR01048"/>
    </source>
</evidence>
<dbReference type="RefSeq" id="WP_130109856.1">
    <property type="nucleotide sequence ID" value="NZ_CP035806.1"/>
</dbReference>
<dbReference type="InterPro" id="IPR022644">
    <property type="entry name" value="De-COase2_N"/>
</dbReference>
<accession>A0A4P6KFG8</accession>
<feature type="active site" description="Proton donor" evidence="7">
    <location>
        <position position="353"/>
    </location>
</feature>
<sequence>MAAPGFHDPRFERIFPPNASVRTDGVLEIGGCALPELAAEYGTPLYVIDELGLRERMRAYRDGLAARRPNSQVAFASKSFPVLAAYAIAAAEGLAIDVAGAGELLLALESGAPPELIHLHGNAKSEEELALAVDAGIGTIVLDGEADVERLDALLTRPQDVLIRIIPGVDPRVPRAISTGGERSKFGLPIPQAKALIERLEGHPFITVVGLHLHIGSQVLEVEPFERAVEAVRELGEFPVYNIGGGLGVDYHVRHAAPTLDAYLDAITAAATCVLPAHSRLIIEPGRSLVARSGVTAYRVNNVKRTGATFVAVDGGLADQLNVALMDMEFTPLVADRASTRPDTVAQLVGRQCESGDLLVDRAELAAPATGDTIVLAATGAYGYTLSNNYNGALKPAVVFCREGESRLAVRRQTYAEFLGHHVGPSQQSWAS</sequence>
<comment type="similarity">
    <text evidence="8">Belongs to the Orn/Lys/Arg decarboxylase class-II family.</text>
</comment>
<evidence type="ECO:0000313" key="12">
    <source>
        <dbReference type="EMBL" id="QBE48721.1"/>
    </source>
</evidence>
<dbReference type="UniPathway" id="UPA00034">
    <property type="reaction ID" value="UER00027"/>
</dbReference>
<dbReference type="Gene3D" id="3.20.20.10">
    <property type="entry name" value="Alanine racemase"/>
    <property type="match status" value="1"/>
</dbReference>
<evidence type="ECO:0000259" key="10">
    <source>
        <dbReference type="Pfam" id="PF00278"/>
    </source>
</evidence>
<dbReference type="InterPro" id="IPR000183">
    <property type="entry name" value="Orn/DAP/Arg_de-COase"/>
</dbReference>
<dbReference type="SUPFAM" id="SSF50621">
    <property type="entry name" value="Alanine racemase C-terminal domain-like"/>
    <property type="match status" value="1"/>
</dbReference>
<evidence type="ECO:0000256" key="4">
    <source>
        <dbReference type="ARBA" id="ARBA00023154"/>
    </source>
</evidence>
<evidence type="ECO:0000256" key="8">
    <source>
        <dbReference type="RuleBase" id="RU003737"/>
    </source>
</evidence>
<dbReference type="GO" id="GO:0009089">
    <property type="term" value="P:lysine biosynthetic process via diaminopimelate"/>
    <property type="evidence" value="ECO:0007669"/>
    <property type="project" value="UniProtKB-UniRule"/>
</dbReference>
<evidence type="ECO:0000259" key="11">
    <source>
        <dbReference type="Pfam" id="PF02784"/>
    </source>
</evidence>
<organism evidence="12 13">
    <name type="scientific">Leucobacter triazinivorans</name>
    <dbReference type="NCBI Taxonomy" id="1784719"/>
    <lineage>
        <taxon>Bacteria</taxon>
        <taxon>Bacillati</taxon>
        <taxon>Actinomycetota</taxon>
        <taxon>Actinomycetes</taxon>
        <taxon>Micrococcales</taxon>
        <taxon>Microbacteriaceae</taxon>
        <taxon>Leucobacter</taxon>
    </lineage>
</organism>
<proteinExistence type="inferred from homology"/>
<dbReference type="Proteomes" id="UP000289260">
    <property type="component" value="Chromosome"/>
</dbReference>
<evidence type="ECO:0000256" key="2">
    <source>
        <dbReference type="ARBA" id="ARBA00022793"/>
    </source>
</evidence>
<evidence type="ECO:0000256" key="7">
    <source>
        <dbReference type="PIRSR" id="PIRSR600183-50"/>
    </source>
</evidence>
<feature type="modified residue" description="N6-(pyridoxal phosphate)lysine" evidence="7">
    <location>
        <position position="78"/>
    </location>
</feature>
<dbReference type="KEGG" id="ltr:EVS81_07675"/>
<keyword evidence="3 7" id="KW-0663">Pyridoxal phosphate</keyword>
<dbReference type="InterPro" id="IPR029066">
    <property type="entry name" value="PLP-binding_barrel"/>
</dbReference>
<evidence type="ECO:0000313" key="13">
    <source>
        <dbReference type="Proteomes" id="UP000289260"/>
    </source>
</evidence>
<dbReference type="Pfam" id="PF00278">
    <property type="entry name" value="Orn_DAP_Arg_deC"/>
    <property type="match status" value="1"/>
</dbReference>
<comment type="catalytic activity">
    <reaction evidence="9">
        <text>meso-2,6-diaminopimelate + H(+) = L-lysine + CO2</text>
        <dbReference type="Rhea" id="RHEA:15101"/>
        <dbReference type="ChEBI" id="CHEBI:15378"/>
        <dbReference type="ChEBI" id="CHEBI:16526"/>
        <dbReference type="ChEBI" id="CHEBI:32551"/>
        <dbReference type="ChEBI" id="CHEBI:57791"/>
        <dbReference type="EC" id="4.1.1.20"/>
    </reaction>
</comment>
<dbReference type="CDD" id="cd06828">
    <property type="entry name" value="PLPDE_III_DapDC"/>
    <property type="match status" value="1"/>
</dbReference>
<dbReference type="GO" id="GO:0008836">
    <property type="term" value="F:diaminopimelate decarboxylase activity"/>
    <property type="evidence" value="ECO:0007669"/>
    <property type="project" value="UniProtKB-UniRule"/>
</dbReference>
<dbReference type="Pfam" id="PF02784">
    <property type="entry name" value="Orn_Arg_deC_N"/>
    <property type="match status" value="1"/>
</dbReference>
<keyword evidence="4 9" id="KW-0457">Lysine biosynthesis</keyword>
<name>A0A4P6KFG8_9MICO</name>
<dbReference type="InterPro" id="IPR002986">
    <property type="entry name" value="DAP_deCOOHase_LysA"/>
</dbReference>